<proteinExistence type="predicted"/>
<protein>
    <recommendedName>
        <fullName evidence="4">PiggyBac transposable element-derived protein domain-containing protein</fullName>
    </recommendedName>
</protein>
<dbReference type="Proteomes" id="UP000823486">
    <property type="component" value="Unassembled WGS sequence"/>
</dbReference>
<accession>A0ABS2QE79</accession>
<evidence type="ECO:0000313" key="3">
    <source>
        <dbReference type="Proteomes" id="UP000823486"/>
    </source>
</evidence>
<dbReference type="EMBL" id="JAFBFI010000002">
    <property type="protein sequence ID" value="MBM7691438.1"/>
    <property type="molecule type" value="Genomic_DNA"/>
</dbReference>
<reference evidence="2 3" key="1">
    <citation type="submission" date="2021-01" db="EMBL/GenBank/DDBJ databases">
        <title>Genomic Encyclopedia of Type Strains, Phase IV (KMG-IV): sequencing the most valuable type-strain genomes for metagenomic binning, comparative biology and taxonomic classification.</title>
        <authorList>
            <person name="Goeker M."/>
        </authorList>
    </citation>
    <scope>NUCLEOTIDE SEQUENCE [LARGE SCALE GENOMIC DNA]</scope>
    <source>
        <strain evidence="2 3">DSM 105482</strain>
    </source>
</reference>
<keyword evidence="3" id="KW-1185">Reference proteome</keyword>
<name>A0ABS2QE79_9BACI</name>
<evidence type="ECO:0000313" key="2">
    <source>
        <dbReference type="EMBL" id="MBM7691438.1"/>
    </source>
</evidence>
<comment type="caution">
    <text evidence="2">The sequence shown here is derived from an EMBL/GenBank/DDBJ whole genome shotgun (WGS) entry which is preliminary data.</text>
</comment>
<evidence type="ECO:0008006" key="4">
    <source>
        <dbReference type="Google" id="ProtNLM"/>
    </source>
</evidence>
<sequence length="121" mass="14097">MPFCIILIVIYLDKESEMYSASSCILTKQSYRSLENDDAFSQGNNYYLYLHMFINFLHHQILYPNMINFGFTALVNERVGTFEGIVEVDETCFLESKGRKVISSRKSRKRGGSVTKKRYLQ</sequence>
<organism evidence="2 3">
    <name type="scientific">Peribacillus deserti</name>
    <dbReference type="NCBI Taxonomy" id="673318"/>
    <lineage>
        <taxon>Bacteria</taxon>
        <taxon>Bacillati</taxon>
        <taxon>Bacillota</taxon>
        <taxon>Bacilli</taxon>
        <taxon>Bacillales</taxon>
        <taxon>Bacillaceae</taxon>
        <taxon>Peribacillus</taxon>
    </lineage>
</organism>
<feature type="region of interest" description="Disordered" evidence="1">
    <location>
        <begin position="102"/>
        <end position="121"/>
    </location>
</feature>
<gene>
    <name evidence="2" type="ORF">JOC77_000843</name>
</gene>
<evidence type="ECO:0000256" key="1">
    <source>
        <dbReference type="SAM" id="MobiDB-lite"/>
    </source>
</evidence>